<reference evidence="3" key="1">
    <citation type="submission" date="2016-04" db="EMBL/GenBank/DDBJ databases">
        <title>Cephalotus genome sequencing.</title>
        <authorList>
            <person name="Fukushima K."/>
            <person name="Hasebe M."/>
            <person name="Fang X."/>
        </authorList>
    </citation>
    <scope>NUCLEOTIDE SEQUENCE [LARGE SCALE GENOMIC DNA]</scope>
    <source>
        <strain evidence="3">cv. St1</strain>
    </source>
</reference>
<evidence type="ECO:0000313" key="3">
    <source>
        <dbReference type="Proteomes" id="UP000187406"/>
    </source>
</evidence>
<protein>
    <submittedName>
        <fullName evidence="2">UDPGT domain-containing protein</fullName>
    </submittedName>
</protein>
<name>A0A1Q3C4S5_CEPFO</name>
<evidence type="ECO:0000256" key="1">
    <source>
        <dbReference type="ARBA" id="ARBA00022679"/>
    </source>
</evidence>
<dbReference type="InParanoid" id="A0A1Q3C4S5"/>
<gene>
    <name evidence="2" type="ORF">CFOL_v3_18541</name>
</gene>
<sequence length="171" mass="19813">MLYNTVHKNFATCRQVKNYNKIQDCEWIELLPEGFKEAVGELGCIVKWAPQKEVLAHKAVGGFWSHCGWNSTMECLSEGVPMICWQSFKDQRMNARLVSCVWKVGLELEKDKLERVEIERAIRRLILGKEGKEIRQRSRELKEEIQQCIQKGGATYNSLDALAEFINEHVQ</sequence>
<keyword evidence="1" id="KW-0808">Transferase</keyword>
<proteinExistence type="predicted"/>
<dbReference type="EMBL" id="BDDD01001303">
    <property type="protein sequence ID" value="GAV75062.1"/>
    <property type="molecule type" value="Genomic_DNA"/>
</dbReference>
<dbReference type="CDD" id="cd03784">
    <property type="entry name" value="GT1_Gtf-like"/>
    <property type="match status" value="1"/>
</dbReference>
<dbReference type="GO" id="GO:0008194">
    <property type="term" value="F:UDP-glycosyltransferase activity"/>
    <property type="evidence" value="ECO:0007669"/>
    <property type="project" value="InterPro"/>
</dbReference>
<evidence type="ECO:0000313" key="2">
    <source>
        <dbReference type="EMBL" id="GAV75062.1"/>
    </source>
</evidence>
<dbReference type="OrthoDB" id="5835829at2759"/>
<dbReference type="PANTHER" id="PTHR48045">
    <property type="entry name" value="UDP-GLYCOSYLTRANSFERASE 72B1"/>
    <property type="match status" value="1"/>
</dbReference>
<organism evidence="2 3">
    <name type="scientific">Cephalotus follicularis</name>
    <name type="common">Albany pitcher plant</name>
    <dbReference type="NCBI Taxonomy" id="3775"/>
    <lineage>
        <taxon>Eukaryota</taxon>
        <taxon>Viridiplantae</taxon>
        <taxon>Streptophyta</taxon>
        <taxon>Embryophyta</taxon>
        <taxon>Tracheophyta</taxon>
        <taxon>Spermatophyta</taxon>
        <taxon>Magnoliopsida</taxon>
        <taxon>eudicotyledons</taxon>
        <taxon>Gunneridae</taxon>
        <taxon>Pentapetalae</taxon>
        <taxon>rosids</taxon>
        <taxon>fabids</taxon>
        <taxon>Oxalidales</taxon>
        <taxon>Cephalotaceae</taxon>
        <taxon>Cephalotus</taxon>
    </lineage>
</organism>
<keyword evidence="3" id="KW-1185">Reference proteome</keyword>
<dbReference type="Pfam" id="PF00201">
    <property type="entry name" value="UDPGT"/>
    <property type="match status" value="1"/>
</dbReference>
<dbReference type="Proteomes" id="UP000187406">
    <property type="component" value="Unassembled WGS sequence"/>
</dbReference>
<accession>A0A1Q3C4S5</accession>
<dbReference type="SUPFAM" id="SSF53756">
    <property type="entry name" value="UDP-Glycosyltransferase/glycogen phosphorylase"/>
    <property type="match status" value="1"/>
</dbReference>
<dbReference type="Gene3D" id="3.40.50.2000">
    <property type="entry name" value="Glycogen Phosphorylase B"/>
    <property type="match status" value="1"/>
</dbReference>
<comment type="caution">
    <text evidence="2">The sequence shown here is derived from an EMBL/GenBank/DDBJ whole genome shotgun (WGS) entry which is preliminary data.</text>
</comment>
<dbReference type="InterPro" id="IPR002213">
    <property type="entry name" value="UDP_glucos_trans"/>
</dbReference>
<dbReference type="PANTHER" id="PTHR48045:SF30">
    <property type="entry name" value="UDP-GLYCOSYLTRANSFERASE 76H1-LIKE"/>
    <property type="match status" value="1"/>
</dbReference>
<dbReference type="AlphaFoldDB" id="A0A1Q3C4S5"/>